<dbReference type="Proteomes" id="UP000199622">
    <property type="component" value="Unassembled WGS sequence"/>
</dbReference>
<dbReference type="PRINTS" id="PR01885">
    <property type="entry name" value="MACROMOMYCIN"/>
</dbReference>
<evidence type="ECO:0000313" key="7">
    <source>
        <dbReference type="EMBL" id="SEC60645.1"/>
    </source>
</evidence>
<sequence length="136" mass="12976">MSKTRFFPALAVAFAVVAAGSSAAYADPAATPSVAVSPSSGLADGATVSVAATGFTAGAAVTVWECAGGATGPVCDTGSQAATTGADGTVSTSFVVHRVLTTASGPVDCTTVANGCFVGVADESYSEVADAVISFG</sequence>
<feature type="chain" id="PRO_5011507910" evidence="6">
    <location>
        <begin position="27"/>
        <end position="136"/>
    </location>
</feature>
<protein>
    <submittedName>
        <fullName evidence="7">Neocarzinostatin family protein</fullName>
    </submittedName>
</protein>
<evidence type="ECO:0000256" key="4">
    <source>
        <dbReference type="ARBA" id="ARBA00023125"/>
    </source>
</evidence>
<keyword evidence="4" id="KW-0238">DNA-binding</keyword>
<dbReference type="EMBL" id="FNSO01000004">
    <property type="protein sequence ID" value="SEC60645.1"/>
    <property type="molecule type" value="Genomic_DNA"/>
</dbReference>
<dbReference type="Gene3D" id="2.60.40.230">
    <property type="entry name" value="Neocarzinostatin-like"/>
    <property type="match status" value="1"/>
</dbReference>
<evidence type="ECO:0000256" key="6">
    <source>
        <dbReference type="SAM" id="SignalP"/>
    </source>
</evidence>
<dbReference type="RefSeq" id="WP_091310211.1">
    <property type="nucleotide sequence ID" value="NZ_FNSO01000004.1"/>
</dbReference>
<reference evidence="8" key="1">
    <citation type="submission" date="2016-10" db="EMBL/GenBank/DDBJ databases">
        <authorList>
            <person name="Varghese N."/>
            <person name="Submissions S."/>
        </authorList>
    </citation>
    <scope>NUCLEOTIDE SEQUENCE [LARGE SCALE GENOMIC DNA]</scope>
    <source>
        <strain evidence="8">DSM 44544</strain>
    </source>
</reference>
<comment type="similarity">
    <text evidence="1">Belongs to the neocarzinostatin family.</text>
</comment>
<dbReference type="GO" id="GO:0003677">
    <property type="term" value="F:DNA binding"/>
    <property type="evidence" value="ECO:0007669"/>
    <property type="project" value="UniProtKB-KW"/>
</dbReference>
<dbReference type="NCBIfam" id="NF040680">
    <property type="entry name" value="chromo_anti"/>
    <property type="match status" value="1"/>
</dbReference>
<dbReference type="InterPro" id="IPR027273">
    <property type="entry name" value="Neocarzinostatin-like"/>
</dbReference>
<dbReference type="Pfam" id="PF00960">
    <property type="entry name" value="Neocarzinostat"/>
    <property type="match status" value="1"/>
</dbReference>
<dbReference type="OrthoDB" id="3389735at2"/>
<keyword evidence="5" id="KW-1015">Disulfide bond</keyword>
<dbReference type="AlphaFoldDB" id="A0A1H4TVY8"/>
<evidence type="ECO:0000256" key="2">
    <source>
        <dbReference type="ARBA" id="ARBA00022529"/>
    </source>
</evidence>
<feature type="signal peptide" evidence="6">
    <location>
        <begin position="1"/>
        <end position="26"/>
    </location>
</feature>
<name>A0A1H4TVY8_9PSEU</name>
<keyword evidence="6" id="KW-0732">Signal</keyword>
<evidence type="ECO:0000313" key="8">
    <source>
        <dbReference type="Proteomes" id="UP000199622"/>
    </source>
</evidence>
<dbReference type="SUPFAM" id="SSF49319">
    <property type="entry name" value="Actinoxanthin-like"/>
    <property type="match status" value="1"/>
</dbReference>
<evidence type="ECO:0000256" key="3">
    <source>
        <dbReference type="ARBA" id="ARBA00023022"/>
    </source>
</evidence>
<evidence type="ECO:0000256" key="5">
    <source>
        <dbReference type="ARBA" id="ARBA00023157"/>
    </source>
</evidence>
<keyword evidence="8" id="KW-1185">Reference proteome</keyword>
<proteinExistence type="inferred from homology"/>
<dbReference type="GO" id="GO:0042742">
    <property type="term" value="P:defense response to bacterium"/>
    <property type="evidence" value="ECO:0007669"/>
    <property type="project" value="UniProtKB-KW"/>
</dbReference>
<keyword evidence="2" id="KW-0929">Antimicrobial</keyword>
<organism evidence="7 8">
    <name type="scientific">Amycolatopsis tolypomycina</name>
    <dbReference type="NCBI Taxonomy" id="208445"/>
    <lineage>
        <taxon>Bacteria</taxon>
        <taxon>Bacillati</taxon>
        <taxon>Actinomycetota</taxon>
        <taxon>Actinomycetes</taxon>
        <taxon>Pseudonocardiales</taxon>
        <taxon>Pseudonocardiaceae</taxon>
        <taxon>Amycolatopsis</taxon>
    </lineage>
</organism>
<keyword evidence="3" id="KW-0044">Antibiotic</keyword>
<dbReference type="STRING" id="208445.SAMN04489727_4376"/>
<gene>
    <name evidence="7" type="ORF">SAMN04489727_4376</name>
</gene>
<accession>A0A1H4TVY8</accession>
<evidence type="ECO:0000256" key="1">
    <source>
        <dbReference type="ARBA" id="ARBA00010648"/>
    </source>
</evidence>
<dbReference type="InterPro" id="IPR002186">
    <property type="entry name" value="Neocarzinostatin_fam"/>
</dbReference>